<gene>
    <name evidence="1" type="ORF">KIN20_012781</name>
</gene>
<comment type="caution">
    <text evidence="1">The sequence shown here is derived from an EMBL/GenBank/DDBJ whole genome shotgun (WGS) entry which is preliminary data.</text>
</comment>
<proteinExistence type="predicted"/>
<evidence type="ECO:0000313" key="2">
    <source>
        <dbReference type="Proteomes" id="UP001196413"/>
    </source>
</evidence>
<dbReference type="EMBL" id="JAHQIW010002473">
    <property type="protein sequence ID" value="KAJ1355390.1"/>
    <property type="molecule type" value="Genomic_DNA"/>
</dbReference>
<accession>A0AAD5QNC9</accession>
<evidence type="ECO:0000313" key="1">
    <source>
        <dbReference type="EMBL" id="KAJ1355390.1"/>
    </source>
</evidence>
<dbReference type="AlphaFoldDB" id="A0AAD5QNC9"/>
<name>A0AAD5QNC9_PARTN</name>
<dbReference type="Proteomes" id="UP001196413">
    <property type="component" value="Unassembled WGS sequence"/>
</dbReference>
<reference evidence="1" key="1">
    <citation type="submission" date="2021-06" db="EMBL/GenBank/DDBJ databases">
        <title>Parelaphostrongylus tenuis whole genome reference sequence.</title>
        <authorList>
            <person name="Garwood T.J."/>
            <person name="Larsen P.A."/>
            <person name="Fountain-Jones N.M."/>
            <person name="Garbe J.R."/>
            <person name="Macchietto M.G."/>
            <person name="Kania S.A."/>
            <person name="Gerhold R.W."/>
            <person name="Richards J.E."/>
            <person name="Wolf T.M."/>
        </authorList>
    </citation>
    <scope>NUCLEOTIDE SEQUENCE</scope>
    <source>
        <strain evidence="1">MNPRO001-30</strain>
        <tissue evidence="1">Meninges</tissue>
    </source>
</reference>
<organism evidence="1 2">
    <name type="scientific">Parelaphostrongylus tenuis</name>
    <name type="common">Meningeal worm</name>
    <dbReference type="NCBI Taxonomy" id="148309"/>
    <lineage>
        <taxon>Eukaryota</taxon>
        <taxon>Metazoa</taxon>
        <taxon>Ecdysozoa</taxon>
        <taxon>Nematoda</taxon>
        <taxon>Chromadorea</taxon>
        <taxon>Rhabditida</taxon>
        <taxon>Rhabditina</taxon>
        <taxon>Rhabditomorpha</taxon>
        <taxon>Strongyloidea</taxon>
        <taxon>Metastrongylidae</taxon>
        <taxon>Parelaphostrongylus</taxon>
    </lineage>
</organism>
<sequence>MTNSSQEFDYCFTTIANILHELSNVCKKPKCVPYDLTEAQKEKHTELAHLPFGRYARDPPFLSDIIICGKNDTQSREVKRRKEPEGYEVHHPEDKRWRGTEQWNGSVTLGSFESISYRRCVMPN</sequence>
<keyword evidence="2" id="KW-1185">Reference proteome</keyword>
<protein>
    <submittedName>
        <fullName evidence="1">Uncharacterized protein</fullName>
    </submittedName>
</protein>